<dbReference type="Proteomes" id="UP000295215">
    <property type="component" value="Unassembled WGS sequence"/>
</dbReference>
<gene>
    <name evidence="2" type="ORF">C8P70_10581</name>
</gene>
<evidence type="ECO:0000256" key="1">
    <source>
        <dbReference type="HAMAP-Rule" id="MF_00652"/>
    </source>
</evidence>
<name>A0A4R7F1P9_9FLAO</name>
<accession>A0A4R7F1P9</accession>
<dbReference type="InterPro" id="IPR005583">
    <property type="entry name" value="YaaA"/>
</dbReference>
<proteinExistence type="inferred from homology"/>
<dbReference type="PANTHER" id="PTHR30283:SF4">
    <property type="entry name" value="PEROXIDE STRESS RESISTANCE PROTEIN YAAA"/>
    <property type="match status" value="1"/>
</dbReference>
<keyword evidence="3" id="KW-1185">Reference proteome</keyword>
<sequence>MKMLISPAKSLDYNTEIPINKSTKPAFLKESKIINEELVSKTPMDLEELMKISSNLAELNWKRNQTRTFSKKTGREKDFRQAVYAFNGDVYVGLDAYSLSEAKMDVLQNKLRILSGLYGILKPLDEIEPYRLEMGTKIKVKTSENLYEFWKPVITDALNKEMRKGELLVNLASNEYFSAVDKKALKSTLVIPEFKELRNGKLKTISFYAKKARGQMARYIVDNNIDDVEGIKGFNVDGYIWSEAESKENNLVFTR</sequence>
<reference evidence="2 3" key="1">
    <citation type="submission" date="2019-03" db="EMBL/GenBank/DDBJ databases">
        <title>Genomic Encyclopedia of Archaeal and Bacterial Type Strains, Phase II (KMG-II): from individual species to whole genera.</title>
        <authorList>
            <person name="Goeker M."/>
        </authorList>
    </citation>
    <scope>NUCLEOTIDE SEQUENCE [LARGE SCALE GENOMIC DNA]</scope>
    <source>
        <strain evidence="2 3">DSM 28213</strain>
    </source>
</reference>
<comment type="caution">
    <text evidence="2">The sequence shown here is derived from an EMBL/GenBank/DDBJ whole genome shotgun (WGS) entry which is preliminary data.</text>
</comment>
<evidence type="ECO:0000313" key="2">
    <source>
        <dbReference type="EMBL" id="TDS64232.1"/>
    </source>
</evidence>
<dbReference type="PANTHER" id="PTHR30283">
    <property type="entry name" value="PEROXIDE STRESS RESPONSE PROTEIN YAAA"/>
    <property type="match status" value="1"/>
</dbReference>
<dbReference type="HAMAP" id="MF_00652">
    <property type="entry name" value="UPF0246"/>
    <property type="match status" value="1"/>
</dbReference>
<dbReference type="GO" id="GO:0005829">
    <property type="term" value="C:cytosol"/>
    <property type="evidence" value="ECO:0007669"/>
    <property type="project" value="TreeGrafter"/>
</dbReference>
<dbReference type="NCBIfam" id="NF002542">
    <property type="entry name" value="PRK02101.1-3"/>
    <property type="match status" value="1"/>
</dbReference>
<dbReference type="EMBL" id="SOAG01000005">
    <property type="protein sequence ID" value="TDS64232.1"/>
    <property type="molecule type" value="Genomic_DNA"/>
</dbReference>
<protein>
    <recommendedName>
        <fullName evidence="1">UPF0246 protein C8P70_10581</fullName>
    </recommendedName>
</protein>
<evidence type="ECO:0000313" key="3">
    <source>
        <dbReference type="Proteomes" id="UP000295215"/>
    </source>
</evidence>
<dbReference type="GO" id="GO:0033194">
    <property type="term" value="P:response to hydroperoxide"/>
    <property type="evidence" value="ECO:0007669"/>
    <property type="project" value="TreeGrafter"/>
</dbReference>
<dbReference type="RefSeq" id="WP_133711927.1">
    <property type="nucleotide sequence ID" value="NZ_SOAG01000005.1"/>
</dbReference>
<comment type="similarity">
    <text evidence="1">Belongs to the UPF0246 family.</text>
</comment>
<dbReference type="OrthoDB" id="9777133at2"/>
<dbReference type="AlphaFoldDB" id="A0A4R7F1P9"/>
<dbReference type="Pfam" id="PF03883">
    <property type="entry name" value="H2O2_YaaD"/>
    <property type="match status" value="1"/>
</dbReference>
<organism evidence="2 3">
    <name type="scientific">Myroides indicus</name>
    <dbReference type="NCBI Taxonomy" id="1323422"/>
    <lineage>
        <taxon>Bacteria</taxon>
        <taxon>Pseudomonadati</taxon>
        <taxon>Bacteroidota</taxon>
        <taxon>Flavobacteriia</taxon>
        <taxon>Flavobacteriales</taxon>
        <taxon>Flavobacteriaceae</taxon>
        <taxon>Myroides</taxon>
    </lineage>
</organism>